<protein>
    <submittedName>
        <fullName evidence="1">Uncharacterized protein</fullName>
    </submittedName>
</protein>
<accession>A0A0F9LV26</accession>
<evidence type="ECO:0000313" key="1">
    <source>
        <dbReference type="EMBL" id="KKM68215.1"/>
    </source>
</evidence>
<gene>
    <name evidence="1" type="ORF">LCGC14_1463100</name>
</gene>
<sequence length="64" mass="6484">MLESPVSTLTANDASLVAIHGALSPSLVAGFIRHSTLGGGADRRRSALLSIQPPCIVAQSSTPS</sequence>
<organism evidence="1">
    <name type="scientific">marine sediment metagenome</name>
    <dbReference type="NCBI Taxonomy" id="412755"/>
    <lineage>
        <taxon>unclassified sequences</taxon>
        <taxon>metagenomes</taxon>
        <taxon>ecological metagenomes</taxon>
    </lineage>
</organism>
<name>A0A0F9LV26_9ZZZZ</name>
<dbReference type="AlphaFoldDB" id="A0A0F9LV26"/>
<dbReference type="EMBL" id="LAZR01010208">
    <property type="protein sequence ID" value="KKM68215.1"/>
    <property type="molecule type" value="Genomic_DNA"/>
</dbReference>
<proteinExistence type="predicted"/>
<reference evidence="1" key="1">
    <citation type="journal article" date="2015" name="Nature">
        <title>Complex archaea that bridge the gap between prokaryotes and eukaryotes.</title>
        <authorList>
            <person name="Spang A."/>
            <person name="Saw J.H."/>
            <person name="Jorgensen S.L."/>
            <person name="Zaremba-Niedzwiedzka K."/>
            <person name="Martijn J."/>
            <person name="Lind A.E."/>
            <person name="van Eijk R."/>
            <person name="Schleper C."/>
            <person name="Guy L."/>
            <person name="Ettema T.J."/>
        </authorList>
    </citation>
    <scope>NUCLEOTIDE SEQUENCE</scope>
</reference>
<comment type="caution">
    <text evidence="1">The sequence shown here is derived from an EMBL/GenBank/DDBJ whole genome shotgun (WGS) entry which is preliminary data.</text>
</comment>